<dbReference type="InterPro" id="IPR011057">
    <property type="entry name" value="Mss4-like_sf"/>
</dbReference>
<evidence type="ECO:0000313" key="5">
    <source>
        <dbReference type="Proteomes" id="UP000325672"/>
    </source>
</evidence>
<reference evidence="4 5" key="1">
    <citation type="submission" date="2019-04" db="EMBL/GenBank/DDBJ databases">
        <title>Friends and foes A comparative genomics study of 23 Aspergillus species from section Flavi.</title>
        <authorList>
            <consortium name="DOE Joint Genome Institute"/>
            <person name="Kjaerbolling I."/>
            <person name="Vesth T."/>
            <person name="Frisvad J.C."/>
            <person name="Nybo J.L."/>
            <person name="Theobald S."/>
            <person name="Kildgaard S."/>
            <person name="Isbrandt T."/>
            <person name="Kuo A."/>
            <person name="Sato A."/>
            <person name="Lyhne E.K."/>
            <person name="Kogle M.E."/>
            <person name="Wiebenga A."/>
            <person name="Kun R.S."/>
            <person name="Lubbers R.J."/>
            <person name="Makela M.R."/>
            <person name="Barry K."/>
            <person name="Chovatia M."/>
            <person name="Clum A."/>
            <person name="Daum C."/>
            <person name="Haridas S."/>
            <person name="He G."/>
            <person name="LaButti K."/>
            <person name="Lipzen A."/>
            <person name="Mondo S."/>
            <person name="Riley R."/>
            <person name="Salamov A."/>
            <person name="Simmons B.A."/>
            <person name="Magnuson J.K."/>
            <person name="Henrissat B."/>
            <person name="Mortensen U.H."/>
            <person name="Larsen T.O."/>
            <person name="Devries R.P."/>
            <person name="Grigoriev I.V."/>
            <person name="Machida M."/>
            <person name="Baker S.E."/>
            <person name="Andersen M.R."/>
        </authorList>
    </citation>
    <scope>NUCLEOTIDE SEQUENCE [LARGE SCALE GENOMIC DNA]</scope>
    <source>
        <strain evidence="4 5">CBS 117625</strain>
    </source>
</reference>
<dbReference type="Proteomes" id="UP000325672">
    <property type="component" value="Unassembled WGS sequence"/>
</dbReference>
<dbReference type="PROSITE" id="PS51797">
    <property type="entry name" value="TCTP_3"/>
    <property type="match status" value="1"/>
</dbReference>
<name>A0A5N6T8H2_ASPPS</name>
<dbReference type="OrthoDB" id="10248936at2759"/>
<evidence type="ECO:0000313" key="4">
    <source>
        <dbReference type="EMBL" id="KAE8142499.1"/>
    </source>
</evidence>
<dbReference type="AlphaFoldDB" id="A0A5N6T8H2"/>
<accession>A0A5N6T8H2</accession>
<dbReference type="InterPro" id="IPR018103">
    <property type="entry name" value="Translation_control_tumour_CS"/>
</dbReference>
<comment type="similarity">
    <text evidence="2">Belongs to the TCTP family.</text>
</comment>
<feature type="domain" description="TCTP" evidence="3">
    <location>
        <begin position="1"/>
        <end position="173"/>
    </location>
</feature>
<evidence type="ECO:0000256" key="2">
    <source>
        <dbReference type="PROSITE-ProRule" id="PRU01133"/>
    </source>
</evidence>
<dbReference type="FunFam" id="2.170.150.10:FF:000002">
    <property type="entry name" value="Translationally-controlled tumor protein homolog"/>
    <property type="match status" value="1"/>
</dbReference>
<dbReference type="EMBL" id="ML743554">
    <property type="protein sequence ID" value="KAE8142499.1"/>
    <property type="molecule type" value="Genomic_DNA"/>
</dbReference>
<dbReference type="PRINTS" id="PR01653">
    <property type="entry name" value="TCTPROTEIN"/>
</dbReference>
<dbReference type="SUPFAM" id="SSF51316">
    <property type="entry name" value="Mss4-like"/>
    <property type="match status" value="1"/>
</dbReference>
<dbReference type="GeneID" id="43642835"/>
<dbReference type="InterPro" id="IPR034737">
    <property type="entry name" value="TCTP"/>
</dbReference>
<dbReference type="PROSITE" id="PS01002">
    <property type="entry name" value="TCTP_1"/>
    <property type="match status" value="1"/>
</dbReference>
<dbReference type="Gene3D" id="2.170.150.10">
    <property type="entry name" value="Metal Binding Protein, Guanine Nucleotide Exchange Factor, Chain A"/>
    <property type="match status" value="1"/>
</dbReference>
<evidence type="ECO:0000256" key="1">
    <source>
        <dbReference type="ARBA" id="ARBA00014759"/>
    </source>
</evidence>
<dbReference type="InterPro" id="IPR018105">
    <property type="entry name" value="Translational_control_tumour_p"/>
</dbReference>
<dbReference type="GO" id="GO:0005509">
    <property type="term" value="F:calcium ion binding"/>
    <property type="evidence" value="ECO:0007669"/>
    <property type="project" value="TreeGrafter"/>
</dbReference>
<protein>
    <recommendedName>
        <fullName evidence="1">Translationally-controlled tumor protein homolog</fullName>
    </recommendedName>
</protein>
<dbReference type="Pfam" id="PF00838">
    <property type="entry name" value="TCTP"/>
    <property type="match status" value="1"/>
</dbReference>
<keyword evidence="5" id="KW-1185">Reference proteome</keyword>
<proteinExistence type="inferred from homology"/>
<sequence>MIIYKDVFSDDELVSDNFKLQVVDKVLWECDIKKVTKASDDIKLEGANPSAEDAEDNGDDESAAEQIYDIVDQFRLQACAGFDKKSYMGALKGYMKKVKAHLKEKGASEDEIAQFEEDAKVAAKRILGNYKNYEVFIGESFDSDAMLVLIDYREDGMTPYATFWKDGLKEYKV</sequence>
<dbReference type="PANTHER" id="PTHR11991:SF0">
    <property type="entry name" value="TRANSLATIONALLY-CONTROLLED TUMOR PROTEIN"/>
    <property type="match status" value="1"/>
</dbReference>
<organism evidence="4 5">
    <name type="scientific">Aspergillus pseudotamarii</name>
    <dbReference type="NCBI Taxonomy" id="132259"/>
    <lineage>
        <taxon>Eukaryota</taxon>
        <taxon>Fungi</taxon>
        <taxon>Dikarya</taxon>
        <taxon>Ascomycota</taxon>
        <taxon>Pezizomycotina</taxon>
        <taxon>Eurotiomycetes</taxon>
        <taxon>Eurotiomycetidae</taxon>
        <taxon>Eurotiales</taxon>
        <taxon>Aspergillaceae</taxon>
        <taxon>Aspergillus</taxon>
        <taxon>Aspergillus subgen. Circumdati</taxon>
    </lineage>
</organism>
<gene>
    <name evidence="4" type="ORF">BDV38DRAFT_278027</name>
</gene>
<dbReference type="InterPro" id="IPR011323">
    <property type="entry name" value="Mss4/transl-control_tumour"/>
</dbReference>
<dbReference type="PANTHER" id="PTHR11991">
    <property type="entry name" value="TRANSLATIONALLY CONTROLLED TUMOR PROTEIN-RELATED"/>
    <property type="match status" value="1"/>
</dbReference>
<evidence type="ECO:0000259" key="3">
    <source>
        <dbReference type="PROSITE" id="PS51797"/>
    </source>
</evidence>
<dbReference type="RefSeq" id="XP_031918562.1">
    <property type="nucleotide sequence ID" value="XM_032058625.1"/>
</dbReference>
<dbReference type="GO" id="GO:0005737">
    <property type="term" value="C:cytoplasm"/>
    <property type="evidence" value="ECO:0007669"/>
    <property type="project" value="TreeGrafter"/>
</dbReference>